<evidence type="ECO:0000313" key="3">
    <source>
        <dbReference type="Proteomes" id="UP001162880"/>
    </source>
</evidence>
<name>A0ABT0B3I4_9SPHN</name>
<evidence type="ECO:0000256" key="1">
    <source>
        <dbReference type="SAM" id="MobiDB-lite"/>
    </source>
</evidence>
<accession>A0ABT0B3I4</accession>
<organism evidence="2 3">
    <name type="scientific">Novosphingobium album</name>
    <name type="common">ex Hu et al. 2023</name>
    <dbReference type="NCBI Taxonomy" id="2930093"/>
    <lineage>
        <taxon>Bacteria</taxon>
        <taxon>Pseudomonadati</taxon>
        <taxon>Pseudomonadota</taxon>
        <taxon>Alphaproteobacteria</taxon>
        <taxon>Sphingomonadales</taxon>
        <taxon>Sphingomonadaceae</taxon>
        <taxon>Novosphingobium</taxon>
    </lineage>
</organism>
<feature type="region of interest" description="Disordered" evidence="1">
    <location>
        <begin position="97"/>
        <end position="146"/>
    </location>
</feature>
<evidence type="ECO:0000313" key="2">
    <source>
        <dbReference type="EMBL" id="MCJ2179599.1"/>
    </source>
</evidence>
<reference evidence="2" key="1">
    <citation type="submission" date="2022-03" db="EMBL/GenBank/DDBJ databases">
        <title>Identification of a novel bacterium isolated from mangrove sediments.</title>
        <authorList>
            <person name="Pan X."/>
        </authorList>
    </citation>
    <scope>NUCLEOTIDE SEQUENCE</scope>
    <source>
        <strain evidence="2">B2580</strain>
    </source>
</reference>
<gene>
    <name evidence="2" type="ORF">MTR64_13570</name>
</gene>
<dbReference type="RefSeq" id="WP_243994622.1">
    <property type="nucleotide sequence ID" value="NZ_JALHLE010000020.1"/>
</dbReference>
<dbReference type="EMBL" id="JALHLE010000020">
    <property type="protein sequence ID" value="MCJ2179599.1"/>
    <property type="molecule type" value="Genomic_DNA"/>
</dbReference>
<dbReference type="Proteomes" id="UP001162880">
    <property type="component" value="Unassembled WGS sequence"/>
</dbReference>
<sequence>MPHTAHPRPPRRSNAEYRWSRPRIHLFLRALAAGGSVAAAARAVGVSRQSAYRLRRRLPPDFAKVWDEALQIGTEMRQAGLRYDAQGDTWVPQGDTLRMQGDRSGAQGDTSRVQGDTFPAQGDTVRPKVTGFSSGPCHPCQPGVNL</sequence>
<comment type="caution">
    <text evidence="2">The sequence shown here is derived from an EMBL/GenBank/DDBJ whole genome shotgun (WGS) entry which is preliminary data.</text>
</comment>
<keyword evidence="3" id="KW-1185">Reference proteome</keyword>
<protein>
    <submittedName>
        <fullName evidence="2">Helix-turn-helix domain-containing protein</fullName>
    </submittedName>
</protein>
<dbReference type="Pfam" id="PF13384">
    <property type="entry name" value="HTH_23"/>
    <property type="match status" value="1"/>
</dbReference>
<proteinExistence type="predicted"/>